<dbReference type="Proteomes" id="UP001189624">
    <property type="component" value="Chromosome 2"/>
</dbReference>
<evidence type="ECO:0000256" key="2">
    <source>
        <dbReference type="ARBA" id="ARBA00023125"/>
    </source>
</evidence>
<dbReference type="EMBL" id="OY731399">
    <property type="protein sequence ID" value="CAJ1933942.1"/>
    <property type="molecule type" value="Genomic_DNA"/>
</dbReference>
<dbReference type="Gene3D" id="3.30.310.10">
    <property type="entry name" value="TATA-Binding Protein"/>
    <property type="match status" value="1"/>
</dbReference>
<proteinExistence type="inferred from homology"/>
<keyword evidence="2" id="KW-0238">DNA-binding</keyword>
<sequence>MRIRDPKTTALIFASGKMFVLERRVNNSLNWQPGRSEGEMRHTLPSRTYILCLLNSGKINNDLDPGRFVKKEQRSSGLAVKFVEL</sequence>
<dbReference type="Pfam" id="PF00352">
    <property type="entry name" value="TBP"/>
    <property type="match status" value="1"/>
</dbReference>
<dbReference type="AlphaFoldDB" id="A0AA86V5P8"/>
<reference evidence="4" key="1">
    <citation type="submission" date="2023-10" db="EMBL/GenBank/DDBJ databases">
        <authorList>
            <person name="Domelevo Entfellner J.-B."/>
        </authorList>
    </citation>
    <scope>NUCLEOTIDE SEQUENCE</scope>
</reference>
<organism evidence="4 5">
    <name type="scientific">Sphenostylis stenocarpa</name>
    <dbReference type="NCBI Taxonomy" id="92480"/>
    <lineage>
        <taxon>Eukaryota</taxon>
        <taxon>Viridiplantae</taxon>
        <taxon>Streptophyta</taxon>
        <taxon>Embryophyta</taxon>
        <taxon>Tracheophyta</taxon>
        <taxon>Spermatophyta</taxon>
        <taxon>Magnoliopsida</taxon>
        <taxon>eudicotyledons</taxon>
        <taxon>Gunneridae</taxon>
        <taxon>Pentapetalae</taxon>
        <taxon>rosids</taxon>
        <taxon>fabids</taxon>
        <taxon>Fabales</taxon>
        <taxon>Fabaceae</taxon>
        <taxon>Papilionoideae</taxon>
        <taxon>50 kb inversion clade</taxon>
        <taxon>NPAAA clade</taxon>
        <taxon>indigoferoid/millettioid clade</taxon>
        <taxon>Phaseoleae</taxon>
        <taxon>Sphenostylis</taxon>
    </lineage>
</organism>
<gene>
    <name evidence="4" type="ORF">AYBTSS11_LOCUS6637</name>
</gene>
<evidence type="ECO:0000256" key="3">
    <source>
        <dbReference type="ARBA" id="ARBA00023163"/>
    </source>
</evidence>
<dbReference type="InterPro" id="IPR012295">
    <property type="entry name" value="TBP_dom_sf"/>
</dbReference>
<dbReference type="InterPro" id="IPR000814">
    <property type="entry name" value="TBP"/>
</dbReference>
<accession>A0AA86V5P8</accession>
<comment type="similarity">
    <text evidence="1">Belongs to the TBP family.</text>
</comment>
<evidence type="ECO:0000313" key="5">
    <source>
        <dbReference type="Proteomes" id="UP001189624"/>
    </source>
</evidence>
<name>A0AA86V5P8_9FABA</name>
<evidence type="ECO:0000313" key="4">
    <source>
        <dbReference type="EMBL" id="CAJ1933942.1"/>
    </source>
</evidence>
<keyword evidence="3" id="KW-0804">Transcription</keyword>
<evidence type="ECO:0000256" key="1">
    <source>
        <dbReference type="ARBA" id="ARBA00005560"/>
    </source>
</evidence>
<dbReference type="GO" id="GO:0003677">
    <property type="term" value="F:DNA binding"/>
    <property type="evidence" value="ECO:0007669"/>
    <property type="project" value="UniProtKB-KW"/>
</dbReference>
<dbReference type="Gramene" id="rna-AYBTSS11_LOCUS6637">
    <property type="protein sequence ID" value="CAJ1933942.1"/>
    <property type="gene ID" value="gene-AYBTSS11_LOCUS6637"/>
</dbReference>
<dbReference type="GO" id="GO:0006352">
    <property type="term" value="P:DNA-templated transcription initiation"/>
    <property type="evidence" value="ECO:0007669"/>
    <property type="project" value="InterPro"/>
</dbReference>
<keyword evidence="5" id="KW-1185">Reference proteome</keyword>
<protein>
    <submittedName>
        <fullName evidence="4">Uncharacterized protein</fullName>
    </submittedName>
</protein>